<sequence length="363" mass="38668">MRRGKTMGPALGVASAVLVLNVPAPAHATADRPVLGDVQQAIAEVAKAYGVVGAIGEVYVDGKRWDKGTSGSRLLDGKGGRIPSSSRYRIASQTKLMEATVILQLVAEGKISLTDKLGDVLPEMAENDYVERADEITVAQLIRHTSGIPEFIDSGQFDVFDFTTAYELIDLVKAARTVPRQSDPGEYRYSTTNYVLLGMIIERVTGNSRATEFNQRLFAPLGMKDTYLATKVSDQIKGPHGHGYHPDVNGAPRDVDQLNATIGAEGAISTARDVSAFYRALNKGTLLPADLQRQLPRPFPNLCGGTVSSAAGGMPGITSTTFSTTDGRIQFAVAATLKIDNEQAMAVGDAITKAAEAVLCPDQ</sequence>
<dbReference type="InterPro" id="IPR012338">
    <property type="entry name" value="Beta-lactam/transpept-like"/>
</dbReference>
<feature type="chain" id="PRO_5046357560" evidence="1">
    <location>
        <begin position="29"/>
        <end position="363"/>
    </location>
</feature>
<dbReference type="PANTHER" id="PTHR46825">
    <property type="entry name" value="D-ALANYL-D-ALANINE-CARBOXYPEPTIDASE/ENDOPEPTIDASE AMPH"/>
    <property type="match status" value="1"/>
</dbReference>
<accession>A0ABV3DIK6</accession>
<dbReference type="InterPro" id="IPR050491">
    <property type="entry name" value="AmpC-like"/>
</dbReference>
<dbReference type="GO" id="GO:0016787">
    <property type="term" value="F:hydrolase activity"/>
    <property type="evidence" value="ECO:0007669"/>
    <property type="project" value="UniProtKB-KW"/>
</dbReference>
<protein>
    <submittedName>
        <fullName evidence="3">Serine hydrolase domain-containing protein</fullName>
        <ecNumber evidence="3">3.1.1.103</ecNumber>
    </submittedName>
</protein>
<keyword evidence="1" id="KW-0732">Signal</keyword>
<name>A0ABV3DIK6_9ACTN</name>
<organism evidence="3 4">
    <name type="scientific">Streptodolium elevatio</name>
    <dbReference type="NCBI Taxonomy" id="3157996"/>
    <lineage>
        <taxon>Bacteria</taxon>
        <taxon>Bacillati</taxon>
        <taxon>Actinomycetota</taxon>
        <taxon>Actinomycetes</taxon>
        <taxon>Kitasatosporales</taxon>
        <taxon>Streptomycetaceae</taxon>
        <taxon>Streptodolium</taxon>
    </lineage>
</organism>
<keyword evidence="3" id="KW-0378">Hydrolase</keyword>
<dbReference type="SUPFAM" id="SSF56601">
    <property type="entry name" value="beta-lactamase/transpeptidase-like"/>
    <property type="match status" value="1"/>
</dbReference>
<dbReference type="EC" id="3.1.1.103" evidence="3"/>
<feature type="domain" description="Beta-lactamase-related" evidence="2">
    <location>
        <begin position="38"/>
        <end position="296"/>
    </location>
</feature>
<dbReference type="PANTHER" id="PTHR46825:SF9">
    <property type="entry name" value="BETA-LACTAMASE-RELATED DOMAIN-CONTAINING PROTEIN"/>
    <property type="match status" value="1"/>
</dbReference>
<comment type="caution">
    <text evidence="3">The sequence shown here is derived from an EMBL/GenBank/DDBJ whole genome shotgun (WGS) entry which is preliminary data.</text>
</comment>
<dbReference type="Proteomes" id="UP001551482">
    <property type="component" value="Unassembled WGS sequence"/>
</dbReference>
<dbReference type="Gene3D" id="3.40.710.10">
    <property type="entry name" value="DD-peptidase/beta-lactamase superfamily"/>
    <property type="match status" value="1"/>
</dbReference>
<dbReference type="RefSeq" id="WP_358355432.1">
    <property type="nucleotide sequence ID" value="NZ_JBEZFP010000045.1"/>
</dbReference>
<proteinExistence type="predicted"/>
<gene>
    <name evidence="3" type="ORF">AB0C36_18910</name>
</gene>
<dbReference type="InterPro" id="IPR001466">
    <property type="entry name" value="Beta-lactam-related"/>
</dbReference>
<evidence type="ECO:0000256" key="1">
    <source>
        <dbReference type="SAM" id="SignalP"/>
    </source>
</evidence>
<evidence type="ECO:0000259" key="2">
    <source>
        <dbReference type="Pfam" id="PF00144"/>
    </source>
</evidence>
<evidence type="ECO:0000313" key="4">
    <source>
        <dbReference type="Proteomes" id="UP001551482"/>
    </source>
</evidence>
<reference evidence="3 4" key="1">
    <citation type="submission" date="2024-06" db="EMBL/GenBank/DDBJ databases">
        <title>The Natural Products Discovery Center: Release of the First 8490 Sequenced Strains for Exploring Actinobacteria Biosynthetic Diversity.</title>
        <authorList>
            <person name="Kalkreuter E."/>
            <person name="Kautsar S.A."/>
            <person name="Yang D."/>
            <person name="Bader C.D."/>
            <person name="Teijaro C.N."/>
            <person name="Fluegel L."/>
            <person name="Davis C.M."/>
            <person name="Simpson J.R."/>
            <person name="Lauterbach L."/>
            <person name="Steele A.D."/>
            <person name="Gui C."/>
            <person name="Meng S."/>
            <person name="Li G."/>
            <person name="Viehrig K."/>
            <person name="Ye F."/>
            <person name="Su P."/>
            <person name="Kiefer A.F."/>
            <person name="Nichols A."/>
            <person name="Cepeda A.J."/>
            <person name="Yan W."/>
            <person name="Fan B."/>
            <person name="Jiang Y."/>
            <person name="Adhikari A."/>
            <person name="Zheng C.-J."/>
            <person name="Schuster L."/>
            <person name="Cowan T.M."/>
            <person name="Smanski M.J."/>
            <person name="Chevrette M.G."/>
            <person name="De Carvalho L.P.S."/>
            <person name="Shen B."/>
        </authorList>
    </citation>
    <scope>NUCLEOTIDE SEQUENCE [LARGE SCALE GENOMIC DNA]</scope>
    <source>
        <strain evidence="3 4">NPDC048946</strain>
    </source>
</reference>
<evidence type="ECO:0000313" key="3">
    <source>
        <dbReference type="EMBL" id="MEU8135578.1"/>
    </source>
</evidence>
<dbReference type="EMBL" id="JBEZFP010000045">
    <property type="protein sequence ID" value="MEU8135578.1"/>
    <property type="molecule type" value="Genomic_DNA"/>
</dbReference>
<feature type="signal peptide" evidence="1">
    <location>
        <begin position="1"/>
        <end position="28"/>
    </location>
</feature>
<dbReference type="Pfam" id="PF00144">
    <property type="entry name" value="Beta-lactamase"/>
    <property type="match status" value="1"/>
</dbReference>
<keyword evidence="4" id="KW-1185">Reference proteome</keyword>